<evidence type="ECO:0000313" key="3">
    <source>
        <dbReference type="Proteomes" id="UP001165289"/>
    </source>
</evidence>
<dbReference type="Proteomes" id="UP001165289">
    <property type="component" value="Unassembled WGS sequence"/>
</dbReference>
<keyword evidence="3" id="KW-1185">Reference proteome</keyword>
<proteinExistence type="predicted"/>
<feature type="transmembrane region" description="Helical" evidence="1">
    <location>
        <begin position="50"/>
        <end position="73"/>
    </location>
</feature>
<comment type="caution">
    <text evidence="2">The sequence shown here is derived from an EMBL/GenBank/DDBJ whole genome shotgun (WGS) entry which is preliminary data.</text>
</comment>
<protein>
    <submittedName>
        <fullName evidence="2">Uncharacterized protein</fullName>
    </submittedName>
</protein>
<sequence length="114" mass="13087">MLSFRLFSLVYLILSSPNNWTQVLFLNSDIVDFSSLPQNVKDYLSIIQKAIILMELIPLTIGMVLLVIPYLLVSLKLFIGAIRGCLKRNGDYPKSHDLTRVLIEKHNAAYHRRN</sequence>
<dbReference type="EMBL" id="JAKMXF010000011">
    <property type="protein sequence ID" value="KAI6661512.1"/>
    <property type="molecule type" value="Genomic_DNA"/>
</dbReference>
<dbReference type="AlphaFoldDB" id="A0AAV7KJA7"/>
<accession>A0AAV7KJA7</accession>
<reference evidence="2 3" key="1">
    <citation type="journal article" date="2023" name="BMC Biol.">
        <title>The compact genome of the sponge Oopsacas minuta (Hexactinellida) is lacking key metazoan core genes.</title>
        <authorList>
            <person name="Santini S."/>
            <person name="Schenkelaars Q."/>
            <person name="Jourda C."/>
            <person name="Duchesne M."/>
            <person name="Belahbib H."/>
            <person name="Rocher C."/>
            <person name="Selva M."/>
            <person name="Riesgo A."/>
            <person name="Vervoort M."/>
            <person name="Leys S.P."/>
            <person name="Kodjabachian L."/>
            <person name="Le Bivic A."/>
            <person name="Borchiellini C."/>
            <person name="Claverie J.M."/>
            <person name="Renard E."/>
        </authorList>
    </citation>
    <scope>NUCLEOTIDE SEQUENCE [LARGE SCALE GENOMIC DNA]</scope>
    <source>
        <strain evidence="2">SPO-2</strain>
    </source>
</reference>
<gene>
    <name evidence="2" type="ORF">LOD99_13385</name>
</gene>
<evidence type="ECO:0000313" key="2">
    <source>
        <dbReference type="EMBL" id="KAI6661512.1"/>
    </source>
</evidence>
<keyword evidence="1" id="KW-0812">Transmembrane</keyword>
<keyword evidence="1" id="KW-0472">Membrane</keyword>
<organism evidence="2 3">
    <name type="scientific">Oopsacas minuta</name>
    <dbReference type="NCBI Taxonomy" id="111878"/>
    <lineage>
        <taxon>Eukaryota</taxon>
        <taxon>Metazoa</taxon>
        <taxon>Porifera</taxon>
        <taxon>Hexactinellida</taxon>
        <taxon>Hexasterophora</taxon>
        <taxon>Lyssacinosida</taxon>
        <taxon>Leucopsacidae</taxon>
        <taxon>Oopsacas</taxon>
    </lineage>
</organism>
<evidence type="ECO:0000256" key="1">
    <source>
        <dbReference type="SAM" id="Phobius"/>
    </source>
</evidence>
<keyword evidence="1" id="KW-1133">Transmembrane helix</keyword>
<name>A0AAV7KJA7_9METZ</name>